<dbReference type="Pfam" id="PF01715">
    <property type="entry name" value="IPPT"/>
    <property type="match status" value="1"/>
</dbReference>
<sequence length="180" mass="19324">MALDPVIILAGPTASGKSDLGLELAKCCGGVIINADSLQVYRELRILTARPDARSEAAVSHRLYGTVSATERFSVGEWLALARREIDLVHEDGALPIFVGGSGLYIRSLVSGIAGIPKITTAARLAATELYGEIGESQFRARLAERDPSVEARVQGGDKQRLIRAWEVLVATGKPISEWQ</sequence>
<dbReference type="GO" id="GO:0006400">
    <property type="term" value="P:tRNA modification"/>
    <property type="evidence" value="ECO:0007669"/>
    <property type="project" value="TreeGrafter"/>
</dbReference>
<accession>A0A382Q580</accession>
<evidence type="ECO:0000256" key="4">
    <source>
        <dbReference type="ARBA" id="ARBA00022840"/>
    </source>
</evidence>
<dbReference type="Gene3D" id="1.10.20.140">
    <property type="match status" value="1"/>
</dbReference>
<dbReference type="EMBL" id="UINC01112071">
    <property type="protein sequence ID" value="SVC80739.1"/>
    <property type="molecule type" value="Genomic_DNA"/>
</dbReference>
<feature type="non-terminal residue" evidence="5">
    <location>
        <position position="180"/>
    </location>
</feature>
<evidence type="ECO:0000256" key="2">
    <source>
        <dbReference type="ARBA" id="ARBA00022679"/>
    </source>
</evidence>
<evidence type="ECO:0008006" key="6">
    <source>
        <dbReference type="Google" id="ProtNLM"/>
    </source>
</evidence>
<evidence type="ECO:0000313" key="5">
    <source>
        <dbReference type="EMBL" id="SVC80739.1"/>
    </source>
</evidence>
<dbReference type="PANTHER" id="PTHR11088">
    <property type="entry name" value="TRNA DIMETHYLALLYLTRANSFERASE"/>
    <property type="match status" value="1"/>
</dbReference>
<keyword evidence="4" id="KW-0067">ATP-binding</keyword>
<dbReference type="SUPFAM" id="SSF52540">
    <property type="entry name" value="P-loop containing nucleoside triphosphate hydrolases"/>
    <property type="match status" value="1"/>
</dbReference>
<evidence type="ECO:0000256" key="3">
    <source>
        <dbReference type="ARBA" id="ARBA00022741"/>
    </source>
</evidence>
<dbReference type="GO" id="GO:0005524">
    <property type="term" value="F:ATP binding"/>
    <property type="evidence" value="ECO:0007669"/>
    <property type="project" value="UniProtKB-KW"/>
</dbReference>
<reference evidence="5" key="1">
    <citation type="submission" date="2018-05" db="EMBL/GenBank/DDBJ databases">
        <authorList>
            <person name="Lanie J.A."/>
            <person name="Ng W.-L."/>
            <person name="Kazmierczak K.M."/>
            <person name="Andrzejewski T.M."/>
            <person name="Davidsen T.M."/>
            <person name="Wayne K.J."/>
            <person name="Tettelin H."/>
            <person name="Glass J.I."/>
            <person name="Rusch D."/>
            <person name="Podicherti R."/>
            <person name="Tsui H.-C.T."/>
            <person name="Winkler M.E."/>
        </authorList>
    </citation>
    <scope>NUCLEOTIDE SEQUENCE</scope>
</reference>
<evidence type="ECO:0000256" key="1">
    <source>
        <dbReference type="ARBA" id="ARBA00005842"/>
    </source>
</evidence>
<protein>
    <recommendedName>
        <fullName evidence="6">tRNA dimethylallyltransferase</fullName>
    </recommendedName>
</protein>
<gene>
    <name evidence="5" type="ORF">METZ01_LOCUS333593</name>
</gene>
<proteinExistence type="inferred from homology"/>
<keyword evidence="2" id="KW-0808">Transferase</keyword>
<comment type="similarity">
    <text evidence="1">Belongs to the IPP transferase family.</text>
</comment>
<dbReference type="Gene3D" id="3.40.50.300">
    <property type="entry name" value="P-loop containing nucleotide triphosphate hydrolases"/>
    <property type="match status" value="1"/>
</dbReference>
<dbReference type="PANTHER" id="PTHR11088:SF60">
    <property type="entry name" value="TRNA DIMETHYLALLYLTRANSFERASE"/>
    <property type="match status" value="1"/>
</dbReference>
<keyword evidence="3" id="KW-0547">Nucleotide-binding</keyword>
<dbReference type="GO" id="GO:0052381">
    <property type="term" value="F:tRNA dimethylallyltransferase activity"/>
    <property type="evidence" value="ECO:0007669"/>
    <property type="project" value="TreeGrafter"/>
</dbReference>
<dbReference type="AlphaFoldDB" id="A0A382Q580"/>
<dbReference type="InterPro" id="IPR027417">
    <property type="entry name" value="P-loop_NTPase"/>
</dbReference>
<name>A0A382Q580_9ZZZZ</name>
<organism evidence="5">
    <name type="scientific">marine metagenome</name>
    <dbReference type="NCBI Taxonomy" id="408172"/>
    <lineage>
        <taxon>unclassified sequences</taxon>
        <taxon>metagenomes</taxon>
        <taxon>ecological metagenomes</taxon>
    </lineage>
</organism>
<dbReference type="InterPro" id="IPR039657">
    <property type="entry name" value="Dimethylallyltransferase"/>
</dbReference>